<dbReference type="AlphaFoldDB" id="A0A2A6C2I7"/>
<feature type="transmembrane region" description="Helical" evidence="2">
    <location>
        <begin position="277"/>
        <end position="299"/>
    </location>
</feature>
<dbReference type="Proteomes" id="UP000005239">
    <property type="component" value="Unassembled WGS sequence"/>
</dbReference>
<feature type="transmembrane region" description="Helical" evidence="2">
    <location>
        <begin position="192"/>
        <end position="215"/>
    </location>
</feature>
<name>A0A2A6C2I7_PRIPA</name>
<feature type="transmembrane region" description="Helical" evidence="2">
    <location>
        <begin position="243"/>
        <end position="271"/>
    </location>
</feature>
<reference evidence="3" key="2">
    <citation type="submission" date="2022-06" db="UniProtKB">
        <authorList>
            <consortium name="EnsemblMetazoa"/>
        </authorList>
    </citation>
    <scope>IDENTIFICATION</scope>
    <source>
        <strain evidence="3">PS312</strain>
    </source>
</reference>
<gene>
    <name evidence="3" type="primary">WBGene00279012</name>
</gene>
<dbReference type="PANTHER" id="PTHR22943:SF248">
    <property type="entry name" value="SEVEN TM RECEPTOR"/>
    <property type="match status" value="1"/>
</dbReference>
<accession>A0A8R1YXU8</accession>
<dbReference type="EnsemblMetazoa" id="PPA40643.1">
    <property type="protein sequence ID" value="PPA40643.1"/>
    <property type="gene ID" value="WBGene00279012"/>
</dbReference>
<feature type="transmembrane region" description="Helical" evidence="2">
    <location>
        <begin position="91"/>
        <end position="114"/>
    </location>
</feature>
<feature type="transmembrane region" description="Helical" evidence="2">
    <location>
        <begin position="6"/>
        <end position="29"/>
    </location>
</feature>
<reference evidence="4" key="1">
    <citation type="journal article" date="2008" name="Nat. Genet.">
        <title>The Pristionchus pacificus genome provides a unique perspective on nematode lifestyle and parasitism.</title>
        <authorList>
            <person name="Dieterich C."/>
            <person name="Clifton S.W."/>
            <person name="Schuster L.N."/>
            <person name="Chinwalla A."/>
            <person name="Delehaunty K."/>
            <person name="Dinkelacker I."/>
            <person name="Fulton L."/>
            <person name="Fulton R."/>
            <person name="Godfrey J."/>
            <person name="Minx P."/>
            <person name="Mitreva M."/>
            <person name="Roeseler W."/>
            <person name="Tian H."/>
            <person name="Witte H."/>
            <person name="Yang S.P."/>
            <person name="Wilson R.K."/>
            <person name="Sommer R.J."/>
        </authorList>
    </citation>
    <scope>NUCLEOTIDE SEQUENCE [LARGE SCALE GENOMIC DNA]</scope>
    <source>
        <strain evidence="4">PS312</strain>
    </source>
</reference>
<dbReference type="SUPFAM" id="SSF81321">
    <property type="entry name" value="Family A G protein-coupled receptor-like"/>
    <property type="match status" value="1"/>
</dbReference>
<keyword evidence="2" id="KW-1133">Transmembrane helix</keyword>
<dbReference type="Pfam" id="PF10326">
    <property type="entry name" value="7TM_GPCR_Str"/>
    <property type="match status" value="1"/>
</dbReference>
<evidence type="ECO:0000313" key="4">
    <source>
        <dbReference type="Proteomes" id="UP000005239"/>
    </source>
</evidence>
<keyword evidence="4" id="KW-1185">Reference proteome</keyword>
<evidence type="ECO:0000256" key="2">
    <source>
        <dbReference type="SAM" id="Phobius"/>
    </source>
</evidence>
<protein>
    <submittedName>
        <fullName evidence="3">G protein-coupled receptor</fullName>
    </submittedName>
</protein>
<feature type="transmembrane region" description="Helical" evidence="2">
    <location>
        <begin position="41"/>
        <end position="66"/>
    </location>
</feature>
<feature type="compositionally biased region" description="Polar residues" evidence="1">
    <location>
        <begin position="311"/>
        <end position="347"/>
    </location>
</feature>
<organism evidence="3 4">
    <name type="scientific">Pristionchus pacificus</name>
    <name type="common">Parasitic nematode worm</name>
    <dbReference type="NCBI Taxonomy" id="54126"/>
    <lineage>
        <taxon>Eukaryota</taxon>
        <taxon>Metazoa</taxon>
        <taxon>Ecdysozoa</taxon>
        <taxon>Nematoda</taxon>
        <taxon>Chromadorea</taxon>
        <taxon>Rhabditida</taxon>
        <taxon>Rhabditina</taxon>
        <taxon>Diplogasteromorpha</taxon>
        <taxon>Diplogasteroidea</taxon>
        <taxon>Neodiplogasteridae</taxon>
        <taxon>Pristionchus</taxon>
    </lineage>
</organism>
<keyword evidence="2" id="KW-0812">Transmembrane</keyword>
<evidence type="ECO:0000256" key="1">
    <source>
        <dbReference type="SAM" id="MobiDB-lite"/>
    </source>
</evidence>
<accession>A0A2A6C2I7</accession>
<dbReference type="InterPro" id="IPR019428">
    <property type="entry name" value="7TM_GPCR_serpentine_rcpt_Str"/>
</dbReference>
<proteinExistence type="predicted"/>
<sequence>MLRPLMQAVIGTEAGLGFFLNIFVLRVIANLSDKTLQHYKFCLTVSTVHSILTSITNVVCVLTHIIDHDAVYSSFNGLSLLFPKWAADVSLVIWILLTVFAWTSLPAAFLLQYMIIVKHSIPTWRILSYIYLTCLLISTPIFFTVNDAFPLPSFAETLEPTVRSMYALSPEERVLVYGGTLFPRPENGNRTFALYIFLGVGLTFSASYGIVLFCVRGILKAIRDQTVNNVSRSSKSLKMQKRFITMLMLEATVPFFFLGVCVGVFTLAGLVGVELGLYALVMSTFVAMVPAVQAILYIWHLRGRSGDRSPSHTTTVSAQRTTARSTTVRNSDSLVAQTRQESATGND</sequence>
<evidence type="ECO:0000313" key="3">
    <source>
        <dbReference type="EnsemblMetazoa" id="PPA40643.1"/>
    </source>
</evidence>
<dbReference type="PANTHER" id="PTHR22943">
    <property type="entry name" value="7-TRANSMEMBRANE DOMAIN RECEPTOR C.ELEGANS"/>
    <property type="match status" value="1"/>
</dbReference>
<keyword evidence="2" id="KW-0472">Membrane</keyword>
<feature type="transmembrane region" description="Helical" evidence="2">
    <location>
        <begin position="126"/>
        <end position="145"/>
    </location>
</feature>
<feature type="region of interest" description="Disordered" evidence="1">
    <location>
        <begin position="305"/>
        <end position="347"/>
    </location>
</feature>